<organism evidence="5 6">
    <name type="scientific">Shewanella denitrificans (strain OS217 / ATCC BAA-1090 / DSM 15013)</name>
    <dbReference type="NCBI Taxonomy" id="318161"/>
    <lineage>
        <taxon>Bacteria</taxon>
        <taxon>Pseudomonadati</taxon>
        <taxon>Pseudomonadota</taxon>
        <taxon>Gammaproteobacteria</taxon>
        <taxon>Alteromonadales</taxon>
        <taxon>Shewanellaceae</taxon>
        <taxon>Shewanella</taxon>
    </lineage>
</organism>
<dbReference type="Proteomes" id="UP000001982">
    <property type="component" value="Chromosome"/>
</dbReference>
<dbReference type="RefSeq" id="WP_011496583.1">
    <property type="nucleotide sequence ID" value="NC_007954.1"/>
</dbReference>
<dbReference type="EMBL" id="CP000302">
    <property type="protein sequence ID" value="ABE55428.1"/>
    <property type="molecule type" value="Genomic_DNA"/>
</dbReference>
<dbReference type="PANTHER" id="PTHR43780">
    <property type="entry name" value="1-AMINOCYCLOPROPANE-1-CARBOXYLATE DEAMINASE-RELATED"/>
    <property type="match status" value="1"/>
</dbReference>
<evidence type="ECO:0000256" key="2">
    <source>
        <dbReference type="ARBA" id="ARBA00008639"/>
    </source>
</evidence>
<keyword evidence="3 4" id="KW-0663">Pyridoxal phosphate</keyword>
<evidence type="ECO:0000256" key="1">
    <source>
        <dbReference type="ARBA" id="ARBA00001933"/>
    </source>
</evidence>
<dbReference type="SUPFAM" id="SSF53686">
    <property type="entry name" value="Tryptophan synthase beta subunit-like PLP-dependent enzymes"/>
    <property type="match status" value="1"/>
</dbReference>
<reference evidence="5 6" key="1">
    <citation type="submission" date="2006-03" db="EMBL/GenBank/DDBJ databases">
        <title>Complete sequence of Shewanella denitrificans OS217.</title>
        <authorList>
            <consortium name="US DOE Joint Genome Institute"/>
            <person name="Copeland A."/>
            <person name="Lucas S."/>
            <person name="Lapidus A."/>
            <person name="Barry K."/>
            <person name="Detter J.C."/>
            <person name="Glavina del Rio T."/>
            <person name="Hammon N."/>
            <person name="Israni S."/>
            <person name="Dalin E."/>
            <person name="Tice H."/>
            <person name="Pitluck S."/>
            <person name="Brettin T."/>
            <person name="Bruce D."/>
            <person name="Han C."/>
            <person name="Tapia R."/>
            <person name="Gilna P."/>
            <person name="Kiss H."/>
            <person name="Schmutz J."/>
            <person name="Larimer F."/>
            <person name="Land M."/>
            <person name="Hauser L."/>
            <person name="Kyrpides N."/>
            <person name="Lykidis A."/>
            <person name="Richardson P."/>
        </authorList>
    </citation>
    <scope>NUCLEOTIDE SEQUENCE [LARGE SCALE GENOMIC DNA]</scope>
    <source>
        <strain evidence="6">OS217 / ATCC BAA-1090 / DSM 15013</strain>
    </source>
</reference>
<dbReference type="InterPro" id="IPR027278">
    <property type="entry name" value="ACCD_DCysDesulf"/>
</dbReference>
<evidence type="ECO:0000256" key="3">
    <source>
        <dbReference type="ARBA" id="ARBA00022898"/>
    </source>
</evidence>
<evidence type="ECO:0000313" key="6">
    <source>
        <dbReference type="Proteomes" id="UP000001982"/>
    </source>
</evidence>
<comment type="similarity">
    <text evidence="2">Belongs to the ACC deaminase/D-cysteine desulfhydrase family.</text>
</comment>
<evidence type="ECO:0000256" key="4">
    <source>
        <dbReference type="PIRSR" id="PIRSR006278-2"/>
    </source>
</evidence>
<evidence type="ECO:0008006" key="7">
    <source>
        <dbReference type="Google" id="ProtNLM"/>
    </source>
</evidence>
<gene>
    <name evidence="5" type="ordered locus">Sden_2146</name>
</gene>
<evidence type="ECO:0000313" key="5">
    <source>
        <dbReference type="EMBL" id="ABE55428.1"/>
    </source>
</evidence>
<dbReference type="AlphaFoldDB" id="Q12M98"/>
<dbReference type="PANTHER" id="PTHR43780:SF2">
    <property type="entry name" value="1-AMINOCYCLOPROPANE-1-CARBOXYLATE DEAMINASE-RELATED"/>
    <property type="match status" value="1"/>
</dbReference>
<dbReference type="GO" id="GO:0019148">
    <property type="term" value="F:D-cysteine desulfhydrase activity"/>
    <property type="evidence" value="ECO:0007669"/>
    <property type="project" value="TreeGrafter"/>
</dbReference>
<dbReference type="InterPro" id="IPR036052">
    <property type="entry name" value="TrpB-like_PALP_sf"/>
</dbReference>
<protein>
    <recommendedName>
        <fullName evidence="7">1-aminocyclopropane-1-carboxylate deaminase</fullName>
    </recommendedName>
</protein>
<dbReference type="Gene3D" id="3.40.50.1100">
    <property type="match status" value="2"/>
</dbReference>
<keyword evidence="6" id="KW-1185">Reference proteome</keyword>
<dbReference type="eggNOG" id="COG2515">
    <property type="taxonomic scope" value="Bacteria"/>
</dbReference>
<sequence length="339" mass="38309">MFAPTQVQKIPFAGRSLYIKRDDLIHPQFSGNKARKFQYFLTHEFAHITKLVGYGSAQANSLYSLAVLAKLKGWKFDYYVSHISDYLLKQPQGNYLAALDSGANIIALDKLVSQEVACSEFGAHASMGLAPLAVPRDSQTQVMPKLESVMQRLEATGKDNELYIPEGGRCEYAREGIELLGEEILQWAKAQEIEHLVVFFPSGTGTTAVYLQAFFNQWASSQHKPFIEVHTCSCVGGDEYLLAQFKQLCPQLSHYPTILNTGKKYHFGKLYLECYQMWQKVCQTGIEFELLYDPIGFLVLEAALQHRYSHKDTILYLHQGGVLGNPSMLGRYQRKYPLG</sequence>
<comment type="cofactor">
    <cofactor evidence="1">
        <name>pyridoxal 5'-phosphate</name>
        <dbReference type="ChEBI" id="CHEBI:597326"/>
    </cofactor>
</comment>
<dbReference type="OrthoDB" id="9801249at2"/>
<name>Q12M98_SHEDO</name>
<dbReference type="STRING" id="318161.Sden_2146"/>
<feature type="modified residue" description="N6-(pyridoxal phosphate)lysine" evidence="4">
    <location>
        <position position="33"/>
    </location>
</feature>
<accession>Q12M98</accession>
<dbReference type="PIRSF" id="PIRSF006278">
    <property type="entry name" value="ACCD_DCysDesulf"/>
    <property type="match status" value="1"/>
</dbReference>
<proteinExistence type="inferred from homology"/>
<dbReference type="HOGENOM" id="CLU_061664_0_0_6"/>
<dbReference type="KEGG" id="sdn:Sden_2146"/>